<comment type="subcellular location">
    <subcellularLocation>
        <location evidence="1">Mitochondrion</location>
    </subcellularLocation>
</comment>
<evidence type="ECO:0000256" key="8">
    <source>
        <dbReference type="ARBA" id="ARBA00039444"/>
    </source>
</evidence>
<keyword evidence="11" id="KW-1185">Reference proteome</keyword>
<evidence type="ECO:0000256" key="2">
    <source>
        <dbReference type="ARBA" id="ARBA00022946"/>
    </source>
</evidence>
<comment type="caution">
    <text evidence="10">The sequence shown here is derived from an EMBL/GenBank/DDBJ whole genome shotgun (WGS) entry which is preliminary data.</text>
</comment>
<keyword evidence="2" id="KW-0809">Transit peptide</keyword>
<dbReference type="EMBL" id="BMAT01009406">
    <property type="protein sequence ID" value="GFS05859.1"/>
    <property type="molecule type" value="Genomic_DNA"/>
</dbReference>
<dbReference type="SUPFAM" id="SSF49777">
    <property type="entry name" value="PEBP-like"/>
    <property type="match status" value="1"/>
</dbReference>
<dbReference type="InterPro" id="IPR036610">
    <property type="entry name" value="PEBP-like_sf"/>
</dbReference>
<dbReference type="InterPro" id="IPR008914">
    <property type="entry name" value="PEBP"/>
</dbReference>
<evidence type="ECO:0000256" key="6">
    <source>
        <dbReference type="ARBA" id="ARBA00023274"/>
    </source>
</evidence>
<keyword evidence="3 10" id="KW-0689">Ribosomal protein</keyword>
<evidence type="ECO:0000256" key="3">
    <source>
        <dbReference type="ARBA" id="ARBA00022980"/>
    </source>
</evidence>
<dbReference type="GO" id="GO:0005762">
    <property type="term" value="C:mitochondrial large ribosomal subunit"/>
    <property type="evidence" value="ECO:0007669"/>
    <property type="project" value="TreeGrafter"/>
</dbReference>
<evidence type="ECO:0000256" key="1">
    <source>
        <dbReference type="ARBA" id="ARBA00004173"/>
    </source>
</evidence>
<accession>A0AAV4I9R9</accession>
<dbReference type="InterPro" id="IPR035810">
    <property type="entry name" value="PEBP_euk"/>
</dbReference>
<dbReference type="CDD" id="cd00866">
    <property type="entry name" value="PEBP_euk"/>
    <property type="match status" value="1"/>
</dbReference>
<reference evidence="10 11" key="1">
    <citation type="journal article" date="2021" name="Elife">
        <title>Chloroplast acquisition without the gene transfer in kleptoplastic sea slugs, Plakobranchus ocellatus.</title>
        <authorList>
            <person name="Maeda T."/>
            <person name="Takahashi S."/>
            <person name="Yoshida T."/>
            <person name="Shimamura S."/>
            <person name="Takaki Y."/>
            <person name="Nagai Y."/>
            <person name="Toyoda A."/>
            <person name="Suzuki Y."/>
            <person name="Arimoto A."/>
            <person name="Ishii H."/>
            <person name="Satoh N."/>
            <person name="Nishiyama T."/>
            <person name="Hasebe M."/>
            <person name="Maruyama T."/>
            <person name="Minagawa J."/>
            <person name="Obokata J."/>
            <person name="Shigenobu S."/>
        </authorList>
    </citation>
    <scope>NUCLEOTIDE SEQUENCE [LARGE SCALE GENOMIC DNA]</scope>
</reference>
<dbReference type="PANTHER" id="PTHR11362">
    <property type="entry name" value="PHOSPHATIDYLETHANOLAMINE-BINDING PROTEIN"/>
    <property type="match status" value="1"/>
</dbReference>
<evidence type="ECO:0000256" key="4">
    <source>
        <dbReference type="ARBA" id="ARBA00023054"/>
    </source>
</evidence>
<evidence type="ECO:0000313" key="10">
    <source>
        <dbReference type="EMBL" id="GFS05859.1"/>
    </source>
</evidence>
<dbReference type="Pfam" id="PF01161">
    <property type="entry name" value="PBP"/>
    <property type="match status" value="1"/>
</dbReference>
<organism evidence="10 11">
    <name type="scientific">Elysia marginata</name>
    <dbReference type="NCBI Taxonomy" id="1093978"/>
    <lineage>
        <taxon>Eukaryota</taxon>
        <taxon>Metazoa</taxon>
        <taxon>Spiralia</taxon>
        <taxon>Lophotrochozoa</taxon>
        <taxon>Mollusca</taxon>
        <taxon>Gastropoda</taxon>
        <taxon>Heterobranchia</taxon>
        <taxon>Euthyneura</taxon>
        <taxon>Panpulmonata</taxon>
        <taxon>Sacoglossa</taxon>
        <taxon>Placobranchoidea</taxon>
        <taxon>Plakobranchidae</taxon>
        <taxon>Elysia</taxon>
    </lineage>
</organism>
<dbReference type="FunFam" id="3.90.280.10:FF:000002">
    <property type="entry name" value="39S ribosomal protein L38, mitochondrial"/>
    <property type="match status" value="1"/>
</dbReference>
<dbReference type="GO" id="GO:0005743">
    <property type="term" value="C:mitochondrial inner membrane"/>
    <property type="evidence" value="ECO:0007669"/>
    <property type="project" value="UniProtKB-ARBA"/>
</dbReference>
<gene>
    <name evidence="10" type="ORF">ElyMa_004692800</name>
</gene>
<protein>
    <recommendedName>
        <fullName evidence="8">Large ribosomal subunit protein mL38</fullName>
    </recommendedName>
    <alternativeName>
        <fullName evidence="9">39S ribosomal protein L38, mitochondrial</fullName>
    </alternativeName>
</protein>
<evidence type="ECO:0000256" key="7">
    <source>
        <dbReference type="ARBA" id="ARBA00038016"/>
    </source>
</evidence>
<dbReference type="Proteomes" id="UP000762676">
    <property type="component" value="Unassembled WGS sequence"/>
</dbReference>
<evidence type="ECO:0000256" key="5">
    <source>
        <dbReference type="ARBA" id="ARBA00023128"/>
    </source>
</evidence>
<sequence length="409" mass="47677">MAACMSIRRPMLSIVRASKCFIAQPVRYRWKPPDKDAVIFPKFSERLEEWKSAYEPPASYGINIGFHFHQDKKQDANRALDGKSRRDKKKHLEAAARHRKLRIDMDTMREDWNKESMPDHVCRIAEHYGIFHDMFDGAHFHPVVPLEVAFDHSEELFTPVCYGNIIPASETSKEPSIIYNSSEDSLWTLIMASPDGNLEENQKELLHWFIGNIPGSAMDKGEQICKYLQPFPPRGTGFLRYVFVLFKQEGKMDYAKLQRSIGGGSLRERSFSMHQFYKAHQSSLTPAGLAFFQSEWDTSVTSVFHNELDMKEPMFEFIHPPEYLPAQIQFPHKEPFNLYMDMYRDVKDLQEEVLKLKLSTVDPTKPPAPKLKYPNSDALPNEAPSWLRAKIQHQRLGQYQWRDLYEDRD</sequence>
<keyword evidence="6" id="KW-0687">Ribonucleoprotein</keyword>
<dbReference type="AlphaFoldDB" id="A0AAV4I9R9"/>
<evidence type="ECO:0000313" key="11">
    <source>
        <dbReference type="Proteomes" id="UP000762676"/>
    </source>
</evidence>
<proteinExistence type="inferred from homology"/>
<evidence type="ECO:0000256" key="9">
    <source>
        <dbReference type="ARBA" id="ARBA00041206"/>
    </source>
</evidence>
<dbReference type="PANTHER" id="PTHR11362:SF133">
    <property type="entry name" value="LARGE RIBOSOMAL SUBUNIT PROTEIN ML38"/>
    <property type="match status" value="1"/>
</dbReference>
<keyword evidence="4" id="KW-0175">Coiled coil</keyword>
<comment type="similarity">
    <text evidence="7">Belongs to the phosphatidylethanolamine-binding protein family. Mitochondrion-specific ribosomal protein mL38 subfamily.</text>
</comment>
<dbReference type="Gene3D" id="3.90.280.10">
    <property type="entry name" value="PEBP-like"/>
    <property type="match status" value="1"/>
</dbReference>
<keyword evidence="5" id="KW-0496">Mitochondrion</keyword>
<name>A0AAV4I9R9_9GAST</name>